<reference evidence="1" key="1">
    <citation type="submission" date="2010-02" db="EMBL/GenBank/DDBJ databases">
        <authorList>
            <person name="Seth-Smith H.M."/>
        </authorList>
    </citation>
    <scope>NUCLEOTIDE SEQUENCE</scope>
    <source>
        <strain evidence="1">2022/77</strain>
    </source>
</reference>
<proteinExistence type="predicted"/>
<gene>
    <name evidence="1" type="ORF">Sb2_0651</name>
</gene>
<dbReference type="EMBL" id="FN669609">
    <property type="protein sequence ID" value="CBJ94824.1"/>
    <property type="molecule type" value="Genomic_DNA"/>
</dbReference>
<name>F0V0C6_SALBN</name>
<reference evidence="1" key="2">
    <citation type="submission" date="2011-02" db="EMBL/GenBank/DDBJ databases">
        <title>Novel enterobacterial integrative and conjugative elements (ICEs), including a mobilisable relative of SPI-7.</title>
        <authorList>
            <person name="Seth-Smith H.M.B."/>
        </authorList>
    </citation>
    <scope>NUCLEOTIDE SEQUENCE</scope>
    <source>
        <strain evidence="1">2022/77</strain>
    </source>
</reference>
<dbReference type="GO" id="GO:0016853">
    <property type="term" value="F:isomerase activity"/>
    <property type="evidence" value="ECO:0007669"/>
    <property type="project" value="UniProtKB-KW"/>
</dbReference>
<organism evidence="1">
    <name type="scientific">Salmonella bongori</name>
    <dbReference type="NCBI Taxonomy" id="54736"/>
    <lineage>
        <taxon>Bacteria</taxon>
        <taxon>Pseudomonadati</taxon>
        <taxon>Pseudomonadota</taxon>
        <taxon>Gammaproteobacteria</taxon>
        <taxon>Enterobacterales</taxon>
        <taxon>Enterobacteriaceae</taxon>
        <taxon>Salmonella</taxon>
    </lineage>
</organism>
<sequence>MGNPPTAAGFLPVFRVQTVDHFGSVSSLKVRSFVSLALRRLNHKSYILPIGESLPDTVMVFSVLLLEKTMNIFLTSLVSILRKALPRIRHGKSEWIANHTGYLRFQAEVWLDDNDHFHAVVNKRSGWMNPRYEQVVDCGEFDSFHCAMNTAYSQALELAHLRYAWELTD</sequence>
<evidence type="ECO:0000313" key="1">
    <source>
        <dbReference type="EMBL" id="CBJ94824.1"/>
    </source>
</evidence>
<keyword evidence="1" id="KW-0413">Isomerase</keyword>
<protein>
    <submittedName>
        <fullName evidence="1">Putative topoisomerase</fullName>
    </submittedName>
</protein>
<accession>F0V0C6</accession>
<dbReference type="AlphaFoldDB" id="F0V0C6"/>